<evidence type="ECO:0000256" key="1">
    <source>
        <dbReference type="ARBA" id="ARBA00000385"/>
    </source>
</evidence>
<dbReference type="Pfam" id="PF16198">
    <property type="entry name" value="TruB_C_2"/>
    <property type="match status" value="1"/>
</dbReference>
<dbReference type="InterPro" id="IPR020103">
    <property type="entry name" value="PsdUridine_synth_cat_dom_sf"/>
</dbReference>
<dbReference type="AlphaFoldDB" id="A0AAU9DEM0"/>
<dbReference type="GO" id="GO:1990481">
    <property type="term" value="P:mRNA pseudouridine synthesis"/>
    <property type="evidence" value="ECO:0007669"/>
    <property type="project" value="TreeGrafter"/>
</dbReference>
<evidence type="ECO:0000313" key="10">
    <source>
        <dbReference type="Proteomes" id="UP001321582"/>
    </source>
</evidence>
<dbReference type="EMBL" id="AP027059">
    <property type="protein sequence ID" value="BDU50807.1"/>
    <property type="molecule type" value="Genomic_DNA"/>
</dbReference>
<dbReference type="Proteomes" id="UP001321582">
    <property type="component" value="Chromosome"/>
</dbReference>
<dbReference type="GO" id="GO:0003723">
    <property type="term" value="F:RNA binding"/>
    <property type="evidence" value="ECO:0007669"/>
    <property type="project" value="InterPro"/>
</dbReference>
<dbReference type="KEGG" id="haby:HLVA_13760"/>
<protein>
    <recommendedName>
        <fullName evidence="5">tRNA pseudouridine synthase B</fullName>
        <ecNumber evidence="5">5.4.99.25</ecNumber>
    </recommendedName>
    <alternativeName>
        <fullName evidence="5">tRNA pseudouridine(55) synthase</fullName>
        <shortName evidence="5">Psi55 synthase</shortName>
    </alternativeName>
    <alternativeName>
        <fullName evidence="5">tRNA pseudouridylate synthase</fullName>
    </alternativeName>
    <alternativeName>
        <fullName evidence="5">tRNA-uridine isomerase</fullName>
    </alternativeName>
</protein>
<evidence type="ECO:0000259" key="8">
    <source>
        <dbReference type="Pfam" id="PF16198"/>
    </source>
</evidence>
<comment type="catalytic activity">
    <reaction evidence="1 5">
        <text>uridine(55) in tRNA = pseudouridine(55) in tRNA</text>
        <dbReference type="Rhea" id="RHEA:42532"/>
        <dbReference type="Rhea" id="RHEA-COMP:10101"/>
        <dbReference type="Rhea" id="RHEA-COMP:10102"/>
        <dbReference type="ChEBI" id="CHEBI:65314"/>
        <dbReference type="ChEBI" id="CHEBI:65315"/>
        <dbReference type="EC" id="5.4.99.25"/>
    </reaction>
</comment>
<dbReference type="GO" id="GO:0160148">
    <property type="term" value="F:tRNA pseudouridine(55) synthase activity"/>
    <property type="evidence" value="ECO:0007669"/>
    <property type="project" value="UniProtKB-EC"/>
</dbReference>
<dbReference type="SUPFAM" id="SSF55120">
    <property type="entry name" value="Pseudouridine synthase"/>
    <property type="match status" value="1"/>
</dbReference>
<comment type="function">
    <text evidence="5">Responsible for synthesis of pseudouridine from uracil-55 in the psi GC loop of transfer RNAs.</text>
</comment>
<reference evidence="9 10" key="1">
    <citation type="submission" date="2022-11" db="EMBL/GenBank/DDBJ databases">
        <title>Haliovirga abyssi gen. nov., sp. nov., a mesophilic fermentative bacterium isolated from the Iheya North hydrothermal field and the proposal of Haliovirgaceae fam. nov.</title>
        <authorList>
            <person name="Miyazaki U."/>
            <person name="Tame A."/>
            <person name="Miyazaki J."/>
            <person name="Takai K."/>
            <person name="Sawayama S."/>
            <person name="Kitajima M."/>
            <person name="Okamoto A."/>
            <person name="Nakagawa S."/>
        </authorList>
    </citation>
    <scope>NUCLEOTIDE SEQUENCE [LARGE SCALE GENOMIC DNA]</scope>
    <source>
        <strain evidence="9 10">IC12</strain>
    </source>
</reference>
<dbReference type="EC" id="5.4.99.25" evidence="5"/>
<keyword evidence="4 5" id="KW-0413">Isomerase</keyword>
<dbReference type="CDD" id="cd02573">
    <property type="entry name" value="PseudoU_synth_EcTruB"/>
    <property type="match status" value="1"/>
</dbReference>
<evidence type="ECO:0000313" key="9">
    <source>
        <dbReference type="EMBL" id="BDU50807.1"/>
    </source>
</evidence>
<dbReference type="InterPro" id="IPR014780">
    <property type="entry name" value="tRNA_psdUridine_synth_TruB"/>
</dbReference>
<evidence type="ECO:0000259" key="7">
    <source>
        <dbReference type="Pfam" id="PF09157"/>
    </source>
</evidence>
<feature type="active site" description="Nucleophile" evidence="5">
    <location>
        <position position="38"/>
    </location>
</feature>
<dbReference type="InterPro" id="IPR002501">
    <property type="entry name" value="PsdUridine_synth_N"/>
</dbReference>
<name>A0AAU9DEM0_9FUSO</name>
<keyword evidence="10" id="KW-1185">Reference proteome</keyword>
<dbReference type="Gene3D" id="3.30.2350.10">
    <property type="entry name" value="Pseudouridine synthase"/>
    <property type="match status" value="1"/>
</dbReference>
<evidence type="ECO:0000256" key="5">
    <source>
        <dbReference type="HAMAP-Rule" id="MF_01080"/>
    </source>
</evidence>
<comment type="similarity">
    <text evidence="2 5">Belongs to the pseudouridine synthase TruB family. Type 1 subfamily.</text>
</comment>
<dbReference type="NCBIfam" id="TIGR00431">
    <property type="entry name" value="TruB"/>
    <property type="match status" value="1"/>
</dbReference>
<organism evidence="9 10">
    <name type="scientific">Haliovirga abyssi</name>
    <dbReference type="NCBI Taxonomy" id="2996794"/>
    <lineage>
        <taxon>Bacteria</taxon>
        <taxon>Fusobacteriati</taxon>
        <taxon>Fusobacteriota</taxon>
        <taxon>Fusobacteriia</taxon>
        <taxon>Fusobacteriales</taxon>
        <taxon>Haliovirgaceae</taxon>
        <taxon>Haliovirga</taxon>
    </lineage>
</organism>
<dbReference type="PANTHER" id="PTHR13767:SF2">
    <property type="entry name" value="PSEUDOURIDYLATE SYNTHASE TRUB1"/>
    <property type="match status" value="1"/>
</dbReference>
<evidence type="ECO:0000256" key="4">
    <source>
        <dbReference type="ARBA" id="ARBA00023235"/>
    </source>
</evidence>
<dbReference type="InterPro" id="IPR032819">
    <property type="entry name" value="TruB_C"/>
</dbReference>
<keyword evidence="3 5" id="KW-0819">tRNA processing</keyword>
<dbReference type="InterPro" id="IPR015240">
    <property type="entry name" value="tRNA_sdUridine_synth_fam1_C"/>
</dbReference>
<evidence type="ECO:0000256" key="3">
    <source>
        <dbReference type="ARBA" id="ARBA00022694"/>
    </source>
</evidence>
<evidence type="ECO:0000259" key="6">
    <source>
        <dbReference type="Pfam" id="PF01509"/>
    </source>
</evidence>
<dbReference type="RefSeq" id="WP_307903661.1">
    <property type="nucleotide sequence ID" value="NZ_AP027059.1"/>
</dbReference>
<gene>
    <name evidence="5 9" type="primary">truB</name>
    <name evidence="9" type="ORF">HLVA_13760</name>
</gene>
<evidence type="ECO:0000256" key="2">
    <source>
        <dbReference type="ARBA" id="ARBA00005642"/>
    </source>
</evidence>
<feature type="domain" description="Pseudouridine synthase II N-terminal" evidence="6">
    <location>
        <begin position="23"/>
        <end position="171"/>
    </location>
</feature>
<dbReference type="Pfam" id="PF09157">
    <property type="entry name" value="TruB-C_2"/>
    <property type="match status" value="1"/>
</dbReference>
<dbReference type="PANTHER" id="PTHR13767">
    <property type="entry name" value="TRNA-PSEUDOURIDINE SYNTHASE"/>
    <property type="match status" value="1"/>
</dbReference>
<dbReference type="HAMAP" id="MF_01080">
    <property type="entry name" value="TruB_bact"/>
    <property type="match status" value="1"/>
</dbReference>
<dbReference type="Pfam" id="PF01509">
    <property type="entry name" value="TruB_N"/>
    <property type="match status" value="1"/>
</dbReference>
<dbReference type="GO" id="GO:0031119">
    <property type="term" value="P:tRNA pseudouridine synthesis"/>
    <property type="evidence" value="ECO:0007669"/>
    <property type="project" value="UniProtKB-UniRule"/>
</dbReference>
<accession>A0AAU9DEM0</accession>
<feature type="domain" description="tRNA pseudouridylate synthase B C-terminal" evidence="8">
    <location>
        <begin position="172"/>
        <end position="216"/>
    </location>
</feature>
<feature type="domain" description="tRNA pseudouridine synthase II TruB subfamily 1 C-terminal" evidence="7">
    <location>
        <begin position="240"/>
        <end position="277"/>
    </location>
</feature>
<proteinExistence type="inferred from homology"/>
<sequence length="287" mass="33153">MIGIINVNKPKGITSFDVIRKLRKLLNEKKIGHTGTLDPLATGVLVVCVGKATKLVSDIEAKEKVYRAEFELGYATDTYDTEGKIIKKVDNFEIKKEKLEKVLSEFVGEQLQVPPMYSAIKINGKKLYELARQNIEVEREARKIKIDYIKLLKFEDKKVMIETKVSKGTYIRTLIYDIGEKLGCYGTMTELQRSSVGEYLVENSFTLSKIEDMALYNDFGFVVDVEEAFSEFENLTLENETELKLFKNGNTVVKEDWNNNKYRVYFEDKFIGLGRIIDFRLKGYKYF</sequence>